<evidence type="ECO:0000313" key="2">
    <source>
        <dbReference type="EMBL" id="GFY80173.1"/>
    </source>
</evidence>
<protein>
    <submittedName>
        <fullName evidence="2">Uncharacterized protein</fullName>
    </submittedName>
</protein>
<comment type="caution">
    <text evidence="2">The sequence shown here is derived from an EMBL/GenBank/DDBJ whole genome shotgun (WGS) entry which is preliminary data.</text>
</comment>
<feature type="region of interest" description="Disordered" evidence="1">
    <location>
        <begin position="45"/>
        <end position="65"/>
    </location>
</feature>
<evidence type="ECO:0000256" key="1">
    <source>
        <dbReference type="SAM" id="MobiDB-lite"/>
    </source>
</evidence>
<sequence length="93" mass="10496">MRTFLVQKLASASRVHQLGFATRNVDARFTSSQLSNQSSGRIVKTVDRRTDLKNRPPAFPRGEDGGFRRSFSIVPGFRVALKSSCVYSWQLFT</sequence>
<dbReference type="EMBL" id="BMAV01023851">
    <property type="protein sequence ID" value="GFY80173.1"/>
    <property type="molecule type" value="Genomic_DNA"/>
</dbReference>
<name>A0A8X6YYX3_9ARAC</name>
<proteinExistence type="predicted"/>
<evidence type="ECO:0000313" key="3">
    <source>
        <dbReference type="Proteomes" id="UP000886998"/>
    </source>
</evidence>
<dbReference type="Proteomes" id="UP000886998">
    <property type="component" value="Unassembled WGS sequence"/>
</dbReference>
<organism evidence="2 3">
    <name type="scientific">Trichonephila inaurata madagascariensis</name>
    <dbReference type="NCBI Taxonomy" id="2747483"/>
    <lineage>
        <taxon>Eukaryota</taxon>
        <taxon>Metazoa</taxon>
        <taxon>Ecdysozoa</taxon>
        <taxon>Arthropoda</taxon>
        <taxon>Chelicerata</taxon>
        <taxon>Arachnida</taxon>
        <taxon>Araneae</taxon>
        <taxon>Araneomorphae</taxon>
        <taxon>Entelegynae</taxon>
        <taxon>Araneoidea</taxon>
        <taxon>Nephilidae</taxon>
        <taxon>Trichonephila</taxon>
        <taxon>Trichonephila inaurata</taxon>
    </lineage>
</organism>
<dbReference type="OrthoDB" id="10400828at2759"/>
<accession>A0A8X6YYX3</accession>
<feature type="compositionally biased region" description="Basic and acidic residues" evidence="1">
    <location>
        <begin position="45"/>
        <end position="54"/>
    </location>
</feature>
<gene>
    <name evidence="2" type="ORF">TNIN_318921</name>
</gene>
<reference evidence="2" key="1">
    <citation type="submission" date="2020-08" db="EMBL/GenBank/DDBJ databases">
        <title>Multicomponent nature underlies the extraordinary mechanical properties of spider dragline silk.</title>
        <authorList>
            <person name="Kono N."/>
            <person name="Nakamura H."/>
            <person name="Mori M."/>
            <person name="Yoshida Y."/>
            <person name="Ohtoshi R."/>
            <person name="Malay A.D."/>
            <person name="Moran D.A.P."/>
            <person name="Tomita M."/>
            <person name="Numata K."/>
            <person name="Arakawa K."/>
        </authorList>
    </citation>
    <scope>NUCLEOTIDE SEQUENCE</scope>
</reference>
<keyword evidence="3" id="KW-1185">Reference proteome</keyword>
<dbReference type="AlphaFoldDB" id="A0A8X6YYX3"/>